<sequence length="187" mass="20975">MNGIRIPGSGRVKPVVTLRAYRAMAKAIGQVGHLVEQERAIIALMFHAGLTPRALCALRLSERDGRLRVDDKPVLLPKPALAQLRRYMALERPASAISGLDHVFVHTEWRSHVEKTGEPGPVYVVQPGGLITWAEPTRTVWEPVAYRPLTPQDVHERLRWASRGQYGARAFRRAYLMRQAMAGDTEP</sequence>
<dbReference type="GO" id="GO:0015074">
    <property type="term" value="P:DNA integration"/>
    <property type="evidence" value="ECO:0007669"/>
    <property type="project" value="InterPro"/>
</dbReference>
<dbReference type="GO" id="GO:0003677">
    <property type="term" value="F:DNA binding"/>
    <property type="evidence" value="ECO:0007669"/>
    <property type="project" value="InterPro"/>
</dbReference>
<organism evidence="1 2">
    <name type="scientific">Deinococcus terrestris</name>
    <dbReference type="NCBI Taxonomy" id="2651870"/>
    <lineage>
        <taxon>Bacteria</taxon>
        <taxon>Thermotogati</taxon>
        <taxon>Deinococcota</taxon>
        <taxon>Deinococci</taxon>
        <taxon>Deinococcales</taxon>
        <taxon>Deinococcaceae</taxon>
        <taxon>Deinococcus</taxon>
    </lineage>
</organism>
<dbReference type="AlphaFoldDB" id="A0A7X1NZ10"/>
<dbReference type="Proteomes" id="UP000484842">
    <property type="component" value="Unassembled WGS sequence"/>
</dbReference>
<keyword evidence="2" id="KW-1185">Reference proteome</keyword>
<gene>
    <name evidence="1" type="ORF">F8S09_17295</name>
</gene>
<dbReference type="GO" id="GO:0006310">
    <property type="term" value="P:DNA recombination"/>
    <property type="evidence" value="ECO:0007669"/>
    <property type="project" value="InterPro"/>
</dbReference>
<reference evidence="1 2" key="1">
    <citation type="submission" date="2019-10" db="EMBL/GenBank/DDBJ databases">
        <title>Deinococcus sp. isolated from soil.</title>
        <authorList>
            <person name="Li Y."/>
            <person name="Wang J."/>
        </authorList>
    </citation>
    <scope>NUCLEOTIDE SEQUENCE [LARGE SCALE GENOMIC DNA]</scope>
    <source>
        <strain evidence="1 2">SDU3-2</strain>
    </source>
</reference>
<accession>A0A7X1NZ10</accession>
<protein>
    <submittedName>
        <fullName evidence="1">Uncharacterized protein</fullName>
    </submittedName>
</protein>
<dbReference type="Gene3D" id="1.10.443.10">
    <property type="entry name" value="Intergrase catalytic core"/>
    <property type="match status" value="1"/>
</dbReference>
<dbReference type="RefSeq" id="WP_152872675.1">
    <property type="nucleotide sequence ID" value="NZ_WBSL01000027.1"/>
</dbReference>
<evidence type="ECO:0000313" key="1">
    <source>
        <dbReference type="EMBL" id="MPY68408.1"/>
    </source>
</evidence>
<evidence type="ECO:0000313" key="2">
    <source>
        <dbReference type="Proteomes" id="UP000484842"/>
    </source>
</evidence>
<name>A0A7X1NZ10_9DEIO</name>
<comment type="caution">
    <text evidence="1">The sequence shown here is derived from an EMBL/GenBank/DDBJ whole genome shotgun (WGS) entry which is preliminary data.</text>
</comment>
<dbReference type="EMBL" id="WBSL01000027">
    <property type="protein sequence ID" value="MPY68408.1"/>
    <property type="molecule type" value="Genomic_DNA"/>
</dbReference>
<proteinExistence type="predicted"/>
<dbReference type="InterPro" id="IPR013762">
    <property type="entry name" value="Integrase-like_cat_sf"/>
</dbReference>